<protein>
    <submittedName>
        <fullName evidence="8">Putative ABC transporter ATP-binding protein</fullName>
    </submittedName>
</protein>
<comment type="subcellular location">
    <subcellularLocation>
        <location evidence="1">Cell membrane</location>
        <topology evidence="1">Peripheral membrane protein</topology>
    </subcellularLocation>
</comment>
<dbReference type="Pfam" id="PF00005">
    <property type="entry name" value="ABC_tran"/>
    <property type="match status" value="1"/>
</dbReference>
<dbReference type="GO" id="GO:0016887">
    <property type="term" value="F:ATP hydrolysis activity"/>
    <property type="evidence" value="ECO:0007669"/>
    <property type="project" value="InterPro"/>
</dbReference>
<evidence type="ECO:0000313" key="8">
    <source>
        <dbReference type="EMBL" id="KYH23999.1"/>
    </source>
</evidence>
<feature type="domain" description="ABC transporter" evidence="7">
    <location>
        <begin position="19"/>
        <end position="269"/>
    </location>
</feature>
<keyword evidence="4" id="KW-0547">Nucleotide-binding</keyword>
<evidence type="ECO:0000256" key="2">
    <source>
        <dbReference type="ARBA" id="ARBA00022448"/>
    </source>
</evidence>
<keyword evidence="3" id="KW-1003">Cell membrane</keyword>
<sequence>MKVRAGMMRWWCKMSDPILEFNNVDIEYQTRGDNAVHAVNDATFTIDEHDYFGLVGESGCGKSTIADAIVGGLDDNGEISSGTIRYKGTEIQNYSESQFNKEIRWKEISVIPQSSMNSLDPVMKLSQQAVEIAKYHTDLSKAEAIDRLRELFDVVGLSESRIHDYPHQFSGGMQQRAIIAFSLFLQPSLIIADEPTTALDVIMQDQILDHINSLKEEWEISMLMITHDISVVFENCDTMAVMHGGQIAEAGNVVDLFDRPRHPYAILLQNAFPDVRYPDRELAVIEGHPPQLREKPDFCTFADRCPWSIAECYEGAPDPQSVEGDEDHQAWCIRANEMDELAADHLTKPAEGRSILEDIQ</sequence>
<dbReference type="PANTHER" id="PTHR43297">
    <property type="entry name" value="OLIGOPEPTIDE TRANSPORT ATP-BINDING PROTEIN APPD"/>
    <property type="match status" value="1"/>
</dbReference>
<dbReference type="InterPro" id="IPR013563">
    <property type="entry name" value="Oligopep_ABC_C"/>
</dbReference>
<proteinExistence type="predicted"/>
<dbReference type="PROSITE" id="PS50893">
    <property type="entry name" value="ABC_TRANSPORTER_2"/>
    <property type="match status" value="1"/>
</dbReference>
<dbReference type="PATRIC" id="fig|1008153.3.peg.4370"/>
<dbReference type="SMART" id="SM00382">
    <property type="entry name" value="AAA"/>
    <property type="match status" value="1"/>
</dbReference>
<accession>A0A151A8Q2</accession>
<dbReference type="AlphaFoldDB" id="A0A151A8Q2"/>
<dbReference type="GO" id="GO:0005886">
    <property type="term" value="C:plasma membrane"/>
    <property type="evidence" value="ECO:0007669"/>
    <property type="project" value="UniProtKB-SubCell"/>
</dbReference>
<keyword evidence="6" id="KW-0472">Membrane</keyword>
<dbReference type="GO" id="GO:0005524">
    <property type="term" value="F:ATP binding"/>
    <property type="evidence" value="ECO:0007669"/>
    <property type="project" value="UniProtKB-KW"/>
</dbReference>
<dbReference type="InterPro" id="IPR027417">
    <property type="entry name" value="P-loop_NTPase"/>
</dbReference>
<dbReference type="Proteomes" id="UP000075321">
    <property type="component" value="Unassembled WGS sequence"/>
</dbReference>
<dbReference type="PANTHER" id="PTHR43297:SF2">
    <property type="entry name" value="DIPEPTIDE TRANSPORT ATP-BINDING PROTEIN DPPD"/>
    <property type="match status" value="1"/>
</dbReference>
<dbReference type="InterPro" id="IPR003593">
    <property type="entry name" value="AAA+_ATPase"/>
</dbReference>
<dbReference type="EMBL" id="LTAZ01000017">
    <property type="protein sequence ID" value="KYH23999.1"/>
    <property type="molecule type" value="Genomic_DNA"/>
</dbReference>
<evidence type="ECO:0000313" key="9">
    <source>
        <dbReference type="Proteomes" id="UP000075321"/>
    </source>
</evidence>
<dbReference type="CDD" id="cd03257">
    <property type="entry name" value="ABC_NikE_OppD_transporters"/>
    <property type="match status" value="1"/>
</dbReference>
<reference evidence="8 9" key="1">
    <citation type="submission" date="2016-02" db="EMBL/GenBank/DDBJ databases">
        <title>Genome sequence of Halalkalicoccus paucihalophilus DSM 24557.</title>
        <authorList>
            <person name="Poehlein A."/>
            <person name="Daniel R."/>
        </authorList>
    </citation>
    <scope>NUCLEOTIDE SEQUENCE [LARGE SCALE GENOMIC DNA]</scope>
    <source>
        <strain evidence="8 9">DSM 24557</strain>
    </source>
</reference>
<dbReference type="FunFam" id="3.40.50.300:FF:000016">
    <property type="entry name" value="Oligopeptide ABC transporter ATP-binding component"/>
    <property type="match status" value="1"/>
</dbReference>
<dbReference type="Pfam" id="PF08352">
    <property type="entry name" value="oligo_HPY"/>
    <property type="match status" value="1"/>
</dbReference>
<keyword evidence="2" id="KW-0813">Transport</keyword>
<evidence type="ECO:0000256" key="5">
    <source>
        <dbReference type="ARBA" id="ARBA00022840"/>
    </source>
</evidence>
<dbReference type="InterPro" id="IPR003439">
    <property type="entry name" value="ABC_transporter-like_ATP-bd"/>
</dbReference>
<evidence type="ECO:0000256" key="4">
    <source>
        <dbReference type="ARBA" id="ARBA00022741"/>
    </source>
</evidence>
<evidence type="ECO:0000256" key="1">
    <source>
        <dbReference type="ARBA" id="ARBA00004202"/>
    </source>
</evidence>
<dbReference type="InterPro" id="IPR050388">
    <property type="entry name" value="ABC_Ni/Peptide_Import"/>
</dbReference>
<evidence type="ECO:0000256" key="6">
    <source>
        <dbReference type="ARBA" id="ARBA00023136"/>
    </source>
</evidence>
<organism evidence="8 9">
    <name type="scientific">Halalkalicoccus paucihalophilus</name>
    <dbReference type="NCBI Taxonomy" id="1008153"/>
    <lineage>
        <taxon>Archaea</taxon>
        <taxon>Methanobacteriati</taxon>
        <taxon>Methanobacteriota</taxon>
        <taxon>Stenosarchaea group</taxon>
        <taxon>Halobacteria</taxon>
        <taxon>Halobacteriales</taxon>
        <taxon>Halococcaceae</taxon>
        <taxon>Halalkalicoccus</taxon>
    </lineage>
</organism>
<dbReference type="SUPFAM" id="SSF52540">
    <property type="entry name" value="P-loop containing nucleoside triphosphate hydrolases"/>
    <property type="match status" value="1"/>
</dbReference>
<keyword evidence="5 8" id="KW-0067">ATP-binding</keyword>
<gene>
    <name evidence="8" type="ORF">HAPAU_40780</name>
</gene>
<evidence type="ECO:0000256" key="3">
    <source>
        <dbReference type="ARBA" id="ARBA00022475"/>
    </source>
</evidence>
<dbReference type="GO" id="GO:0015833">
    <property type="term" value="P:peptide transport"/>
    <property type="evidence" value="ECO:0007669"/>
    <property type="project" value="InterPro"/>
</dbReference>
<comment type="caution">
    <text evidence="8">The sequence shown here is derived from an EMBL/GenBank/DDBJ whole genome shotgun (WGS) entry which is preliminary data.</text>
</comment>
<dbReference type="Gene3D" id="3.40.50.300">
    <property type="entry name" value="P-loop containing nucleotide triphosphate hydrolases"/>
    <property type="match status" value="1"/>
</dbReference>
<dbReference type="NCBIfam" id="TIGR01727">
    <property type="entry name" value="oligo_HPY"/>
    <property type="match status" value="1"/>
</dbReference>
<keyword evidence="9" id="KW-1185">Reference proteome</keyword>
<name>A0A151A8Q2_9EURY</name>
<evidence type="ECO:0000259" key="7">
    <source>
        <dbReference type="PROSITE" id="PS50893"/>
    </source>
</evidence>